<dbReference type="AlphaFoldDB" id="A0A0F9GMN4"/>
<evidence type="ECO:0000313" key="2">
    <source>
        <dbReference type="EMBL" id="KKL70710.1"/>
    </source>
</evidence>
<dbReference type="InterPro" id="IPR000863">
    <property type="entry name" value="Sulfotransferase_dom"/>
</dbReference>
<proteinExistence type="predicted"/>
<dbReference type="GO" id="GO:0008146">
    <property type="term" value="F:sulfotransferase activity"/>
    <property type="evidence" value="ECO:0007669"/>
    <property type="project" value="InterPro"/>
</dbReference>
<dbReference type="SUPFAM" id="SSF52540">
    <property type="entry name" value="P-loop containing nucleoside triphosphate hydrolases"/>
    <property type="match status" value="1"/>
</dbReference>
<evidence type="ECO:0000259" key="1">
    <source>
        <dbReference type="Pfam" id="PF00685"/>
    </source>
</evidence>
<dbReference type="Gene3D" id="3.40.50.300">
    <property type="entry name" value="P-loop containing nucleotide triphosphate hydrolases"/>
    <property type="match status" value="1"/>
</dbReference>
<reference evidence="2" key="1">
    <citation type="journal article" date="2015" name="Nature">
        <title>Complex archaea that bridge the gap between prokaryotes and eukaryotes.</title>
        <authorList>
            <person name="Spang A."/>
            <person name="Saw J.H."/>
            <person name="Jorgensen S.L."/>
            <person name="Zaremba-Niedzwiedzka K."/>
            <person name="Martijn J."/>
            <person name="Lind A.E."/>
            <person name="van Eijk R."/>
            <person name="Schleper C."/>
            <person name="Guy L."/>
            <person name="Ettema T.J."/>
        </authorList>
    </citation>
    <scope>NUCLEOTIDE SEQUENCE</scope>
</reference>
<dbReference type="Pfam" id="PF00685">
    <property type="entry name" value="Sulfotransfer_1"/>
    <property type="match status" value="1"/>
</dbReference>
<gene>
    <name evidence="2" type="ORF">LCGC14_2102200</name>
</gene>
<sequence length="188" mass="22051">MDNVITIVSGLPRSGTSMMMQILESGGMKVVTDNIRKANEDNPHGYYEYERVKKIKDDTGWLKETRGKAFKIISQSLYDLPSNENYKVIFMKRKMNEILASQSKMLERMGSSKDGISDEKMGEFFDKHLSKIIDWIEGRKYIDVLYIDYNDFLINPDEHIKTLNRFLNYKLNEEKAVKVIDKSLYRNR</sequence>
<feature type="domain" description="Sulfotransferase" evidence="1">
    <location>
        <begin position="7"/>
        <end position="185"/>
    </location>
</feature>
<dbReference type="EMBL" id="LAZR01025818">
    <property type="protein sequence ID" value="KKL70710.1"/>
    <property type="molecule type" value="Genomic_DNA"/>
</dbReference>
<comment type="caution">
    <text evidence="2">The sequence shown here is derived from an EMBL/GenBank/DDBJ whole genome shotgun (WGS) entry which is preliminary data.</text>
</comment>
<accession>A0A0F9GMN4</accession>
<organism evidence="2">
    <name type="scientific">marine sediment metagenome</name>
    <dbReference type="NCBI Taxonomy" id="412755"/>
    <lineage>
        <taxon>unclassified sequences</taxon>
        <taxon>metagenomes</taxon>
        <taxon>ecological metagenomes</taxon>
    </lineage>
</organism>
<protein>
    <recommendedName>
        <fullName evidence="1">Sulfotransferase domain-containing protein</fullName>
    </recommendedName>
</protein>
<dbReference type="InterPro" id="IPR027417">
    <property type="entry name" value="P-loop_NTPase"/>
</dbReference>
<name>A0A0F9GMN4_9ZZZZ</name>